<keyword evidence="3" id="KW-1185">Reference proteome</keyword>
<accession>A0A239LCW4</accession>
<reference evidence="3" key="1">
    <citation type="submission" date="2017-06" db="EMBL/GenBank/DDBJ databases">
        <authorList>
            <person name="Varghese N."/>
            <person name="Submissions S."/>
        </authorList>
    </citation>
    <scope>NUCLEOTIDE SEQUENCE [LARGE SCALE GENOMIC DNA]</scope>
    <source>
        <strain evidence="3">SCA</strain>
    </source>
</reference>
<dbReference type="Proteomes" id="UP000198304">
    <property type="component" value="Unassembled WGS sequence"/>
</dbReference>
<dbReference type="InterPro" id="IPR025668">
    <property type="entry name" value="Tnp_DDE_dom"/>
</dbReference>
<evidence type="ECO:0000313" key="3">
    <source>
        <dbReference type="Proteomes" id="UP000198304"/>
    </source>
</evidence>
<dbReference type="Pfam" id="PF13751">
    <property type="entry name" value="DDE_Tnp_1_6"/>
    <property type="match status" value="1"/>
</dbReference>
<evidence type="ECO:0000313" key="2">
    <source>
        <dbReference type="EMBL" id="SNT28145.1"/>
    </source>
</evidence>
<dbReference type="EMBL" id="FZOJ01000073">
    <property type="protein sequence ID" value="SNT28145.1"/>
    <property type="molecule type" value="Genomic_DNA"/>
</dbReference>
<gene>
    <name evidence="2" type="ORF">SAMN05446037_10731</name>
</gene>
<protein>
    <submittedName>
        <fullName evidence="2">Transposase DDE domain-containing protein</fullName>
    </submittedName>
</protein>
<proteinExistence type="predicted"/>
<feature type="domain" description="Transposase DDE" evidence="1">
    <location>
        <begin position="1"/>
        <end position="45"/>
    </location>
</feature>
<sequence>QRQMIVEHPFGTIKRGLGMTYFLTKGMQSVKSEISFAFLAYNMKRALNILGIKEIMRRLTGILKNTCLFIMKPMENTME</sequence>
<organism evidence="2 3">
    <name type="scientific">Anaerovirgula multivorans</name>
    <dbReference type="NCBI Taxonomy" id="312168"/>
    <lineage>
        <taxon>Bacteria</taxon>
        <taxon>Bacillati</taxon>
        <taxon>Bacillota</taxon>
        <taxon>Clostridia</taxon>
        <taxon>Peptostreptococcales</taxon>
        <taxon>Natronincolaceae</taxon>
        <taxon>Anaerovirgula</taxon>
    </lineage>
</organism>
<dbReference type="RefSeq" id="WP_176431623.1">
    <property type="nucleotide sequence ID" value="NZ_FZOJ01000073.1"/>
</dbReference>
<name>A0A239LCW4_9FIRM</name>
<feature type="non-terminal residue" evidence="2">
    <location>
        <position position="1"/>
    </location>
</feature>
<evidence type="ECO:0000259" key="1">
    <source>
        <dbReference type="Pfam" id="PF13751"/>
    </source>
</evidence>
<dbReference type="AlphaFoldDB" id="A0A239LCW4"/>